<evidence type="ECO:0000256" key="1">
    <source>
        <dbReference type="SAM" id="Phobius"/>
    </source>
</evidence>
<keyword evidence="3" id="KW-1185">Reference proteome</keyword>
<dbReference type="RefSeq" id="WP_343781844.1">
    <property type="nucleotide sequence ID" value="NZ_BAAACZ010000007.1"/>
</dbReference>
<evidence type="ECO:0000313" key="2">
    <source>
        <dbReference type="EMBL" id="GAA0454826.1"/>
    </source>
</evidence>
<sequence length="173" mass="20210">MIRKRFFWVAVTLQVVVLLFMVTSSYMLDRFGQVITIQTEAFNAEEVFYGDYVHLSYSAEEVRPENWFASDEVSSNQLIYVLLTPDEEGIFRLKAASDREMSVEGDDVMLQARYRYQDNNQIHQIDLGLERYHPHTEQQEELEFSESRMLVTIALSPWGQKKIVEVESVGVEQ</sequence>
<dbReference type="EMBL" id="BAAACZ010000007">
    <property type="protein sequence ID" value="GAA0454826.1"/>
    <property type="molecule type" value="Genomic_DNA"/>
</dbReference>
<evidence type="ECO:0008006" key="4">
    <source>
        <dbReference type="Google" id="ProtNLM"/>
    </source>
</evidence>
<name>A0ABP3JMC3_9BACI</name>
<dbReference type="Proteomes" id="UP001500740">
    <property type="component" value="Unassembled WGS sequence"/>
</dbReference>
<reference evidence="3" key="1">
    <citation type="journal article" date="2019" name="Int. J. Syst. Evol. Microbiol.">
        <title>The Global Catalogue of Microorganisms (GCM) 10K type strain sequencing project: providing services to taxonomists for standard genome sequencing and annotation.</title>
        <authorList>
            <consortium name="The Broad Institute Genomics Platform"/>
            <consortium name="The Broad Institute Genome Sequencing Center for Infectious Disease"/>
            <person name="Wu L."/>
            <person name="Ma J."/>
        </authorList>
    </citation>
    <scope>NUCLEOTIDE SEQUENCE [LARGE SCALE GENOMIC DNA]</scope>
    <source>
        <strain evidence="3">JCM 14193</strain>
    </source>
</reference>
<organism evidence="2 3">
    <name type="scientific">Alkalibacillus silvisoli</name>
    <dbReference type="NCBI Taxonomy" id="392823"/>
    <lineage>
        <taxon>Bacteria</taxon>
        <taxon>Bacillati</taxon>
        <taxon>Bacillota</taxon>
        <taxon>Bacilli</taxon>
        <taxon>Bacillales</taxon>
        <taxon>Bacillaceae</taxon>
        <taxon>Alkalibacillus</taxon>
    </lineage>
</organism>
<protein>
    <recommendedName>
        <fullName evidence="4">GDYXXLXY domain-containing protein</fullName>
    </recommendedName>
</protein>
<keyword evidence="1" id="KW-0812">Transmembrane</keyword>
<keyword evidence="1" id="KW-1133">Transmembrane helix</keyword>
<feature type="transmembrane region" description="Helical" evidence="1">
    <location>
        <begin position="7"/>
        <end position="28"/>
    </location>
</feature>
<comment type="caution">
    <text evidence="2">The sequence shown here is derived from an EMBL/GenBank/DDBJ whole genome shotgun (WGS) entry which is preliminary data.</text>
</comment>
<gene>
    <name evidence="2" type="ORF">GCM10008935_07070</name>
</gene>
<proteinExistence type="predicted"/>
<keyword evidence="1" id="KW-0472">Membrane</keyword>
<dbReference type="InterPro" id="IPR025833">
    <property type="entry name" value="GDYXXLXY"/>
</dbReference>
<accession>A0ABP3JMC3</accession>
<dbReference type="Pfam" id="PF14345">
    <property type="entry name" value="GDYXXLXY"/>
    <property type="match status" value="1"/>
</dbReference>
<evidence type="ECO:0000313" key="3">
    <source>
        <dbReference type="Proteomes" id="UP001500740"/>
    </source>
</evidence>